<organism evidence="8 9">
    <name type="scientific">Kinneretia aquatilis</name>
    <dbReference type="NCBI Taxonomy" id="2070761"/>
    <lineage>
        <taxon>Bacteria</taxon>
        <taxon>Pseudomonadati</taxon>
        <taxon>Pseudomonadota</taxon>
        <taxon>Betaproteobacteria</taxon>
        <taxon>Burkholderiales</taxon>
        <taxon>Sphaerotilaceae</taxon>
        <taxon>Roseateles</taxon>
    </lineage>
</organism>
<dbReference type="Pfam" id="PF00005">
    <property type="entry name" value="ABC_tran"/>
    <property type="match status" value="1"/>
</dbReference>
<reference evidence="8 9" key="1">
    <citation type="submission" date="2018-01" db="EMBL/GenBank/DDBJ databases">
        <title>Draft genome sequence of Paucibacter aquatile CR182 isolated from freshwater of the Nakdong River.</title>
        <authorList>
            <person name="Choi A."/>
            <person name="Chung E.J."/>
        </authorList>
    </citation>
    <scope>NUCLEOTIDE SEQUENCE [LARGE SCALE GENOMIC DNA]</scope>
    <source>
        <strain evidence="8 9">CR182</strain>
    </source>
</reference>
<evidence type="ECO:0000256" key="4">
    <source>
        <dbReference type="ARBA" id="ARBA00022840"/>
    </source>
</evidence>
<dbReference type="SMART" id="SM00382">
    <property type="entry name" value="AAA"/>
    <property type="match status" value="1"/>
</dbReference>
<dbReference type="GO" id="GO:0016887">
    <property type="term" value="F:ATP hydrolysis activity"/>
    <property type="evidence" value="ECO:0007669"/>
    <property type="project" value="InterPro"/>
</dbReference>
<dbReference type="RefSeq" id="WP_102767980.1">
    <property type="nucleotide sequence ID" value="NZ_POSP01000003.1"/>
</dbReference>
<sequence>MTSTTHATALSCKDLSASLQGQPVLHRLSLELPAGQWTAIVGPNGAGKSTLLRALAGLIPRLGSIELLGRPLTEWPRKARARELAWLGQNESSGDELSAQDVVMLGRLPHRAWLAPPSSADQAAVQQAMLQTQCWDWRQRPLGQLSGGERQRVLLARALAVQAQVLLMDEPLAHLDPPHQADWLQLVRGLARAGVAVVSVLHELNMALQADGLVIMQAGRVLCHGSPGEADSHRALQQVFDERLHLLEVQGQWLALPTAPLIAPAASPAAFSNVVPLKQKAD</sequence>
<dbReference type="InterPro" id="IPR003593">
    <property type="entry name" value="AAA+_ATPase"/>
</dbReference>
<dbReference type="InterPro" id="IPR027417">
    <property type="entry name" value="P-loop_NTPase"/>
</dbReference>
<evidence type="ECO:0000256" key="1">
    <source>
        <dbReference type="ARBA" id="ARBA00022448"/>
    </source>
</evidence>
<dbReference type="EMBL" id="POSP01000003">
    <property type="protein sequence ID" value="PND38060.1"/>
    <property type="molecule type" value="Genomic_DNA"/>
</dbReference>
<keyword evidence="5" id="KW-1278">Translocase</keyword>
<proteinExistence type="predicted"/>
<evidence type="ECO:0000256" key="3">
    <source>
        <dbReference type="ARBA" id="ARBA00022741"/>
    </source>
</evidence>
<dbReference type="InterPro" id="IPR017871">
    <property type="entry name" value="ABC_transporter-like_CS"/>
</dbReference>
<evidence type="ECO:0000256" key="6">
    <source>
        <dbReference type="ARBA" id="ARBA00037066"/>
    </source>
</evidence>
<dbReference type="PROSITE" id="PS00211">
    <property type="entry name" value="ABC_TRANSPORTER_1"/>
    <property type="match status" value="1"/>
</dbReference>
<keyword evidence="4" id="KW-0067">ATP-binding</keyword>
<dbReference type="InterPro" id="IPR003439">
    <property type="entry name" value="ABC_transporter-like_ATP-bd"/>
</dbReference>
<evidence type="ECO:0000256" key="5">
    <source>
        <dbReference type="ARBA" id="ARBA00022967"/>
    </source>
</evidence>
<evidence type="ECO:0000313" key="9">
    <source>
        <dbReference type="Proteomes" id="UP000235916"/>
    </source>
</evidence>
<comment type="function">
    <text evidence="6">Part of the ABC transporter complex HmuTUV involved in hemin import. Responsible for energy coupling to the transport system.</text>
</comment>
<dbReference type="Proteomes" id="UP000235916">
    <property type="component" value="Unassembled WGS sequence"/>
</dbReference>
<dbReference type="PANTHER" id="PTHR42794:SF1">
    <property type="entry name" value="HEMIN IMPORT ATP-BINDING PROTEIN HMUV"/>
    <property type="match status" value="1"/>
</dbReference>
<keyword evidence="2" id="KW-1003">Cell membrane</keyword>
<keyword evidence="9" id="KW-1185">Reference proteome</keyword>
<dbReference type="Gene3D" id="3.40.50.300">
    <property type="entry name" value="P-loop containing nucleotide triphosphate hydrolases"/>
    <property type="match status" value="1"/>
</dbReference>
<evidence type="ECO:0000313" key="8">
    <source>
        <dbReference type="EMBL" id="PND38060.1"/>
    </source>
</evidence>
<keyword evidence="3" id="KW-0547">Nucleotide-binding</keyword>
<protein>
    <submittedName>
        <fullName evidence="8">ABC transporter</fullName>
    </submittedName>
</protein>
<keyword evidence="2" id="KW-0472">Membrane</keyword>
<keyword evidence="1" id="KW-0813">Transport</keyword>
<dbReference type="OrthoDB" id="5296765at2"/>
<evidence type="ECO:0000259" key="7">
    <source>
        <dbReference type="PROSITE" id="PS50893"/>
    </source>
</evidence>
<comment type="caution">
    <text evidence="8">The sequence shown here is derived from an EMBL/GenBank/DDBJ whole genome shotgun (WGS) entry which is preliminary data.</text>
</comment>
<dbReference type="AlphaFoldDB" id="A0A2N8KX86"/>
<accession>A0A2N8KX86</accession>
<feature type="domain" description="ABC transporter" evidence="7">
    <location>
        <begin position="10"/>
        <end position="243"/>
    </location>
</feature>
<dbReference type="GO" id="GO:0005524">
    <property type="term" value="F:ATP binding"/>
    <property type="evidence" value="ECO:0007669"/>
    <property type="project" value="UniProtKB-KW"/>
</dbReference>
<evidence type="ECO:0000256" key="2">
    <source>
        <dbReference type="ARBA" id="ARBA00022475"/>
    </source>
</evidence>
<dbReference type="SUPFAM" id="SSF52540">
    <property type="entry name" value="P-loop containing nucleoside triphosphate hydrolases"/>
    <property type="match status" value="1"/>
</dbReference>
<name>A0A2N8KX86_9BURK</name>
<dbReference type="PANTHER" id="PTHR42794">
    <property type="entry name" value="HEMIN IMPORT ATP-BINDING PROTEIN HMUV"/>
    <property type="match status" value="1"/>
</dbReference>
<dbReference type="PROSITE" id="PS50893">
    <property type="entry name" value="ABC_TRANSPORTER_2"/>
    <property type="match status" value="1"/>
</dbReference>
<gene>
    <name evidence="8" type="ORF">C1O66_11365</name>
</gene>